<feature type="signal peptide" evidence="1">
    <location>
        <begin position="1"/>
        <end position="24"/>
    </location>
</feature>
<sequence>MLLRQSALAIAITGLITLAPLAQAAEEGIDRQLSDARQQGAIDTAFALNRHLNPFEIVVSVDGGTATLKGAVENSAERELAAELAGSIDGVREVNNELEVDPAIEAAVVDEQARITTDKTLAQRFDDATLAATVKSKLLWNSNTEGLDIQVRAENGVVSLSGNAGTPVAKELAGELVTNTEGVREVHNHLSINTADSASAEAQNAANDAAASISDTWITGKVKSSFLYSRNLDSLNIKVDTREGFVSLSGTVLSNAEKRLAVETARNIRGVRGVDADALRIAS</sequence>
<protein>
    <submittedName>
        <fullName evidence="3">Transporter</fullName>
    </submittedName>
</protein>
<dbReference type="EMBL" id="JXQW01000063">
    <property type="protein sequence ID" value="KIP96357.1"/>
    <property type="molecule type" value="Genomic_DNA"/>
</dbReference>
<accession>A0A0D0IT60</accession>
<dbReference type="PROSITE" id="PS50914">
    <property type="entry name" value="BON"/>
    <property type="match status" value="3"/>
</dbReference>
<dbReference type="InterPro" id="IPR007055">
    <property type="entry name" value="BON_dom"/>
</dbReference>
<feature type="chain" id="PRO_5002230015" evidence="1">
    <location>
        <begin position="25"/>
        <end position="283"/>
    </location>
</feature>
<proteinExistence type="predicted"/>
<dbReference type="Proteomes" id="UP000032068">
    <property type="component" value="Unassembled WGS sequence"/>
</dbReference>
<organism evidence="3 4">
    <name type="scientific">Pseudomonas fulva</name>
    <dbReference type="NCBI Taxonomy" id="47880"/>
    <lineage>
        <taxon>Bacteria</taxon>
        <taxon>Pseudomonadati</taxon>
        <taxon>Pseudomonadota</taxon>
        <taxon>Gammaproteobacteria</taxon>
        <taxon>Pseudomonadales</taxon>
        <taxon>Pseudomonadaceae</taxon>
        <taxon>Pseudomonas</taxon>
    </lineage>
</organism>
<dbReference type="PANTHER" id="PTHR34606">
    <property type="entry name" value="BON DOMAIN-CONTAINING PROTEIN"/>
    <property type="match status" value="1"/>
</dbReference>
<dbReference type="RefSeq" id="WP_042555972.1">
    <property type="nucleotide sequence ID" value="NZ_JXQW01000063.1"/>
</dbReference>
<evidence type="ECO:0000259" key="2">
    <source>
        <dbReference type="PROSITE" id="PS50914"/>
    </source>
</evidence>
<name>A0A0D0IT60_9PSED</name>
<dbReference type="OrthoDB" id="8910395at2"/>
<evidence type="ECO:0000313" key="3">
    <source>
        <dbReference type="EMBL" id="KIP96357.1"/>
    </source>
</evidence>
<keyword evidence="1" id="KW-0732">Signal</keyword>
<feature type="domain" description="BON" evidence="2">
    <location>
        <begin position="34"/>
        <end position="102"/>
    </location>
</feature>
<gene>
    <name evidence="3" type="ORF">RU08_21855</name>
</gene>
<evidence type="ECO:0000313" key="4">
    <source>
        <dbReference type="Proteomes" id="UP000032068"/>
    </source>
</evidence>
<feature type="domain" description="BON" evidence="2">
    <location>
        <begin position="126"/>
        <end position="194"/>
    </location>
</feature>
<evidence type="ECO:0000256" key="1">
    <source>
        <dbReference type="SAM" id="SignalP"/>
    </source>
</evidence>
<reference evidence="3 4" key="1">
    <citation type="submission" date="2014-12" db="EMBL/GenBank/DDBJ databases">
        <title>16Stimator: statistical estimation of ribosomal gene copy numbers from draft genome assemblies.</title>
        <authorList>
            <person name="Perisin M.A."/>
            <person name="Vetter M."/>
            <person name="Gilbert J.A."/>
            <person name="Bergelson J."/>
        </authorList>
    </citation>
    <scope>NUCLEOTIDE SEQUENCE [LARGE SCALE GENOMIC DNA]</scope>
    <source>
        <strain evidence="3 4">MEJ086</strain>
    </source>
</reference>
<dbReference type="InterPro" id="IPR051686">
    <property type="entry name" value="Lipoprotein_DolP"/>
</dbReference>
<feature type="domain" description="BON" evidence="2">
    <location>
        <begin position="214"/>
        <end position="283"/>
    </location>
</feature>
<dbReference type="Gene3D" id="3.30.1340.30">
    <property type="match status" value="3"/>
</dbReference>
<comment type="caution">
    <text evidence="3">The sequence shown here is derived from an EMBL/GenBank/DDBJ whole genome shotgun (WGS) entry which is preliminary data.</text>
</comment>
<dbReference type="InterPro" id="IPR014004">
    <property type="entry name" value="Transpt-assoc_nodulatn_dom_bac"/>
</dbReference>
<dbReference type="AlphaFoldDB" id="A0A0D0IT60"/>
<dbReference type="SMART" id="SM00749">
    <property type="entry name" value="BON"/>
    <property type="match status" value="3"/>
</dbReference>
<dbReference type="PANTHER" id="PTHR34606:SF15">
    <property type="entry name" value="BON DOMAIN-CONTAINING PROTEIN"/>
    <property type="match status" value="1"/>
</dbReference>
<dbReference type="Pfam" id="PF04972">
    <property type="entry name" value="BON"/>
    <property type="match status" value="3"/>
</dbReference>